<keyword evidence="4 8" id="KW-0276">Fatty acid metabolism</keyword>
<evidence type="ECO:0000256" key="3">
    <source>
        <dbReference type="ARBA" id="ARBA00022723"/>
    </source>
</evidence>
<dbReference type="RefSeq" id="WP_169277467.1">
    <property type="nucleotide sequence ID" value="NZ_JABBCP010000003.1"/>
</dbReference>
<protein>
    <recommendedName>
        <fullName evidence="8">Holo-[acyl-carrier-protein] synthase</fullName>
        <shortName evidence="8">Holo-ACP synthase</shortName>
        <ecNumber evidence="8">2.7.8.7</ecNumber>
    </recommendedName>
    <alternativeName>
        <fullName evidence="8">4'-phosphopantetheinyl transferase AcpS</fullName>
    </alternativeName>
</protein>
<keyword evidence="7 8" id="KW-0275">Fatty acid biosynthesis</keyword>
<dbReference type="HAMAP" id="MF_00101">
    <property type="entry name" value="AcpS"/>
    <property type="match status" value="1"/>
</dbReference>
<feature type="domain" description="4'-phosphopantetheinyl transferase" evidence="9">
    <location>
        <begin position="5"/>
        <end position="101"/>
    </location>
</feature>
<comment type="catalytic activity">
    <reaction evidence="8">
        <text>apo-[ACP] + CoA = holo-[ACP] + adenosine 3',5'-bisphosphate + H(+)</text>
        <dbReference type="Rhea" id="RHEA:12068"/>
        <dbReference type="Rhea" id="RHEA-COMP:9685"/>
        <dbReference type="Rhea" id="RHEA-COMP:9690"/>
        <dbReference type="ChEBI" id="CHEBI:15378"/>
        <dbReference type="ChEBI" id="CHEBI:29999"/>
        <dbReference type="ChEBI" id="CHEBI:57287"/>
        <dbReference type="ChEBI" id="CHEBI:58343"/>
        <dbReference type="ChEBI" id="CHEBI:64479"/>
        <dbReference type="EC" id="2.7.8.7"/>
    </reaction>
</comment>
<keyword evidence="3 8" id="KW-0479">Metal-binding</keyword>
<dbReference type="Gene3D" id="3.90.470.20">
    <property type="entry name" value="4'-phosphopantetheinyl transferase domain"/>
    <property type="match status" value="1"/>
</dbReference>
<keyword evidence="11" id="KW-1185">Reference proteome</keyword>
<dbReference type="InterPro" id="IPR008278">
    <property type="entry name" value="4-PPantetheinyl_Trfase_dom"/>
</dbReference>
<dbReference type="EC" id="2.7.8.7" evidence="8"/>
<dbReference type="GO" id="GO:0008897">
    <property type="term" value="F:holo-[acyl-carrier-protein] synthase activity"/>
    <property type="evidence" value="ECO:0007669"/>
    <property type="project" value="UniProtKB-UniRule"/>
</dbReference>
<dbReference type="EMBL" id="JABBCP010000003">
    <property type="protein sequence ID" value="NMF55820.1"/>
    <property type="molecule type" value="Genomic_DNA"/>
</dbReference>
<dbReference type="GO" id="GO:0006633">
    <property type="term" value="P:fatty acid biosynthetic process"/>
    <property type="evidence" value="ECO:0007669"/>
    <property type="project" value="UniProtKB-UniRule"/>
</dbReference>
<evidence type="ECO:0000256" key="4">
    <source>
        <dbReference type="ARBA" id="ARBA00022832"/>
    </source>
</evidence>
<dbReference type="InterPro" id="IPR037143">
    <property type="entry name" value="4-PPantetheinyl_Trfase_dom_sf"/>
</dbReference>
<evidence type="ECO:0000256" key="2">
    <source>
        <dbReference type="ARBA" id="ARBA00022679"/>
    </source>
</evidence>
<organism evidence="10 11">
    <name type="scientific">Collinsella acetigenes</name>
    <dbReference type="NCBI Taxonomy" id="2713419"/>
    <lineage>
        <taxon>Bacteria</taxon>
        <taxon>Bacillati</taxon>
        <taxon>Actinomycetota</taxon>
        <taxon>Coriobacteriia</taxon>
        <taxon>Coriobacteriales</taxon>
        <taxon>Coriobacteriaceae</taxon>
        <taxon>Collinsella</taxon>
    </lineage>
</organism>
<dbReference type="Pfam" id="PF01648">
    <property type="entry name" value="ACPS"/>
    <property type="match status" value="1"/>
</dbReference>
<gene>
    <name evidence="8" type="primary">acpS</name>
    <name evidence="10" type="ORF">HF320_05710</name>
</gene>
<evidence type="ECO:0000256" key="1">
    <source>
        <dbReference type="ARBA" id="ARBA00022516"/>
    </source>
</evidence>
<comment type="subcellular location">
    <subcellularLocation>
        <location evidence="8">Cytoplasm</location>
    </subcellularLocation>
</comment>
<evidence type="ECO:0000256" key="6">
    <source>
        <dbReference type="ARBA" id="ARBA00023098"/>
    </source>
</evidence>
<dbReference type="GO" id="GO:0005737">
    <property type="term" value="C:cytoplasm"/>
    <property type="evidence" value="ECO:0007669"/>
    <property type="project" value="UniProtKB-SubCell"/>
</dbReference>
<feature type="binding site" evidence="8">
    <location>
        <position position="9"/>
    </location>
    <ligand>
        <name>Mg(2+)</name>
        <dbReference type="ChEBI" id="CHEBI:18420"/>
    </ligand>
</feature>
<comment type="cofactor">
    <cofactor evidence="8">
        <name>Mg(2+)</name>
        <dbReference type="ChEBI" id="CHEBI:18420"/>
    </cofactor>
</comment>
<dbReference type="NCBIfam" id="TIGR00556">
    <property type="entry name" value="pantethn_trn"/>
    <property type="match status" value="1"/>
</dbReference>
<evidence type="ECO:0000313" key="11">
    <source>
        <dbReference type="Proteomes" id="UP000546970"/>
    </source>
</evidence>
<proteinExistence type="inferred from homology"/>
<evidence type="ECO:0000313" key="10">
    <source>
        <dbReference type="EMBL" id="NMF55820.1"/>
    </source>
</evidence>
<keyword evidence="5 8" id="KW-0460">Magnesium</keyword>
<comment type="similarity">
    <text evidence="8">Belongs to the P-Pant transferase superfamily. AcpS family.</text>
</comment>
<keyword evidence="1 8" id="KW-0444">Lipid biosynthesis</keyword>
<sequence length="171" mass="18650">MAEAGVGVDIVQISRMERIRQVTPGFFARVFTAEEVEFCETSSRPMAQYACRFAAREAVLKALGTGFKGIGRKDVSVTAGQNGRPAVLLAGRAKELAEERGIVEFALSLSATGDLAIANAMALTEETRPKAKQTAQDEKQRIAQSFREARSVLDELERVQSGDEALENEER</sequence>
<evidence type="ECO:0000256" key="8">
    <source>
        <dbReference type="HAMAP-Rule" id="MF_00101"/>
    </source>
</evidence>
<keyword evidence="2 8" id="KW-0808">Transferase</keyword>
<dbReference type="AlphaFoldDB" id="A0A7X9YJ23"/>
<comment type="caution">
    <text evidence="10">The sequence shown here is derived from an EMBL/GenBank/DDBJ whole genome shotgun (WGS) entry which is preliminary data.</text>
</comment>
<dbReference type="InterPro" id="IPR004568">
    <property type="entry name" value="Ppantetheine-prot_Trfase_dom"/>
</dbReference>
<evidence type="ECO:0000259" key="9">
    <source>
        <dbReference type="Pfam" id="PF01648"/>
    </source>
</evidence>
<dbReference type="InterPro" id="IPR002582">
    <property type="entry name" value="ACPS"/>
</dbReference>
<name>A0A7X9YJ23_9ACTN</name>
<dbReference type="Proteomes" id="UP000546970">
    <property type="component" value="Unassembled WGS sequence"/>
</dbReference>
<keyword evidence="6 8" id="KW-0443">Lipid metabolism</keyword>
<comment type="function">
    <text evidence="8">Transfers the 4'-phosphopantetheine moiety from coenzyme A to a Ser of acyl-carrier-protein.</text>
</comment>
<evidence type="ECO:0000256" key="5">
    <source>
        <dbReference type="ARBA" id="ARBA00022842"/>
    </source>
</evidence>
<dbReference type="SUPFAM" id="SSF56214">
    <property type="entry name" value="4'-phosphopantetheinyl transferase"/>
    <property type="match status" value="1"/>
</dbReference>
<dbReference type="GO" id="GO:0000287">
    <property type="term" value="F:magnesium ion binding"/>
    <property type="evidence" value="ECO:0007669"/>
    <property type="project" value="UniProtKB-UniRule"/>
</dbReference>
<evidence type="ECO:0000256" key="7">
    <source>
        <dbReference type="ARBA" id="ARBA00023160"/>
    </source>
</evidence>
<accession>A0A7X9YJ23</accession>
<reference evidence="10 11" key="1">
    <citation type="submission" date="2020-04" db="EMBL/GenBank/DDBJ databases">
        <title>Collinsella sp. KGMB02528 nov., an anaerobic actinobacterium isolated from human feces.</title>
        <authorList>
            <person name="Han K.-I."/>
            <person name="Eom M.K."/>
            <person name="Kim J.-S."/>
            <person name="Lee K.C."/>
            <person name="Suh M.K."/>
            <person name="Park S.-H."/>
            <person name="Lee J.H."/>
            <person name="Kang S.W."/>
            <person name="Park J.-E."/>
            <person name="Oh B.S."/>
            <person name="Yu S.Y."/>
            <person name="Choi S.-H."/>
            <person name="Lee D.H."/>
            <person name="Yoon H."/>
            <person name="Kim B.-Y."/>
            <person name="Lee J.H."/>
            <person name="Lee J.-S."/>
        </authorList>
    </citation>
    <scope>NUCLEOTIDE SEQUENCE [LARGE SCALE GENOMIC DNA]</scope>
    <source>
        <strain evidence="10 11">KGMB02528</strain>
    </source>
</reference>
<keyword evidence="8" id="KW-0963">Cytoplasm</keyword>
<feature type="binding site" evidence="8">
    <location>
        <position position="57"/>
    </location>
    <ligand>
        <name>Mg(2+)</name>
        <dbReference type="ChEBI" id="CHEBI:18420"/>
    </ligand>
</feature>